<dbReference type="Proteomes" id="UP000322077">
    <property type="component" value="Unassembled WGS sequence"/>
</dbReference>
<proteinExistence type="predicted"/>
<gene>
    <name evidence="1" type="ORF">FYJ91_11415</name>
</gene>
<keyword evidence="2" id="KW-1185">Reference proteome</keyword>
<sequence>MSDAPNRYRVHSLLDLARVPEDALPRLMAELPALLTAMRPMALLIDAMKASGEDVTEAEAALVQSCEWIDDTKGELTINARVQTGDDRKEVARASVTLDIPTMLGPES</sequence>
<dbReference type="EMBL" id="VTOU01000003">
    <property type="protein sequence ID" value="TZG25627.1"/>
    <property type="molecule type" value="Genomic_DNA"/>
</dbReference>
<evidence type="ECO:0000313" key="2">
    <source>
        <dbReference type="Proteomes" id="UP000322077"/>
    </source>
</evidence>
<organism evidence="1 2">
    <name type="scientific">Sphingomonas montanisoli</name>
    <dbReference type="NCBI Taxonomy" id="2606412"/>
    <lineage>
        <taxon>Bacteria</taxon>
        <taxon>Pseudomonadati</taxon>
        <taxon>Pseudomonadota</taxon>
        <taxon>Alphaproteobacteria</taxon>
        <taxon>Sphingomonadales</taxon>
        <taxon>Sphingomonadaceae</taxon>
        <taxon>Sphingomonas</taxon>
    </lineage>
</organism>
<comment type="caution">
    <text evidence="1">The sequence shown here is derived from an EMBL/GenBank/DDBJ whole genome shotgun (WGS) entry which is preliminary data.</text>
</comment>
<accession>A0A5D9C2Y4</accession>
<dbReference type="AlphaFoldDB" id="A0A5D9C2Y4"/>
<dbReference type="RefSeq" id="WP_149522435.1">
    <property type="nucleotide sequence ID" value="NZ_VTOU01000003.1"/>
</dbReference>
<reference evidence="1 2" key="1">
    <citation type="submission" date="2019-08" db="EMBL/GenBank/DDBJ databases">
        <authorList>
            <person name="Wang G."/>
            <person name="Xu Z."/>
        </authorList>
    </citation>
    <scope>NUCLEOTIDE SEQUENCE [LARGE SCALE GENOMIC DNA]</scope>
    <source>
        <strain evidence="1 2">ZX</strain>
    </source>
</reference>
<evidence type="ECO:0000313" key="1">
    <source>
        <dbReference type="EMBL" id="TZG25627.1"/>
    </source>
</evidence>
<name>A0A5D9C2Y4_9SPHN</name>
<protein>
    <submittedName>
        <fullName evidence="1">Uncharacterized protein</fullName>
    </submittedName>
</protein>